<keyword evidence="3" id="KW-0201">Cytochrome c-type biogenesis</keyword>
<dbReference type="InterPro" id="IPR002541">
    <property type="entry name" value="Cyt_c_assembly"/>
</dbReference>
<dbReference type="AlphaFoldDB" id="D7CP00"/>
<dbReference type="OrthoDB" id="9814290at2"/>
<feature type="transmembrane region" description="Helical" evidence="6">
    <location>
        <begin position="6"/>
        <end position="24"/>
    </location>
</feature>
<dbReference type="InterPro" id="IPR045062">
    <property type="entry name" value="Cyt_c_biogenesis_CcsA/CcmC"/>
</dbReference>
<dbReference type="Proteomes" id="UP000000378">
    <property type="component" value="Chromosome"/>
</dbReference>
<evidence type="ECO:0000256" key="1">
    <source>
        <dbReference type="ARBA" id="ARBA00004141"/>
    </source>
</evidence>
<reference evidence="8 9" key="2">
    <citation type="journal article" date="2010" name="Stand. Genomic Sci.">
        <title>Complete genome sequence of Syntrophothermus lipocalidus type strain (TGB-C1).</title>
        <authorList>
            <person name="Djao O.D."/>
            <person name="Zhang X."/>
            <person name="Lucas S."/>
            <person name="Lapidus A."/>
            <person name="Del Rio T.G."/>
            <person name="Nolan M."/>
            <person name="Tice H."/>
            <person name="Cheng J.F."/>
            <person name="Han C."/>
            <person name="Tapia R."/>
            <person name="Goodwin L."/>
            <person name="Pitluck S."/>
            <person name="Liolios K."/>
            <person name="Ivanova N."/>
            <person name="Mavromatis K."/>
            <person name="Mikhailova N."/>
            <person name="Ovchinnikova G."/>
            <person name="Pati A."/>
            <person name="Brambilla E."/>
            <person name="Chen A."/>
            <person name="Palaniappan K."/>
            <person name="Land M."/>
            <person name="Hauser L."/>
            <person name="Chang Y.J."/>
            <person name="Jeffries C.D."/>
            <person name="Rohde M."/>
            <person name="Sikorski J."/>
            <person name="Spring S."/>
            <person name="Goker M."/>
            <person name="Detter J.C."/>
            <person name="Woyke T."/>
            <person name="Bristow J."/>
            <person name="Eisen J.A."/>
            <person name="Markowitz V."/>
            <person name="Hugenholtz P."/>
            <person name="Kyrpides N.C."/>
            <person name="Klenk H.P."/>
        </authorList>
    </citation>
    <scope>NUCLEOTIDE SEQUENCE [LARGE SCALE GENOMIC DNA]</scope>
    <source>
        <strain evidence="9">DSM 12680 / TGB-C1</strain>
    </source>
</reference>
<comment type="subcellular location">
    <subcellularLocation>
        <location evidence="1">Membrane</location>
        <topology evidence="1">Multi-pass membrane protein</topology>
    </subcellularLocation>
</comment>
<organism evidence="8 9">
    <name type="scientific">Syntrophothermus lipocalidus (strain DSM 12680 / TGB-C1)</name>
    <dbReference type="NCBI Taxonomy" id="643648"/>
    <lineage>
        <taxon>Bacteria</taxon>
        <taxon>Bacillati</taxon>
        <taxon>Bacillota</taxon>
        <taxon>Clostridia</taxon>
        <taxon>Eubacteriales</taxon>
        <taxon>Syntrophomonadaceae</taxon>
        <taxon>Syntrophothermus</taxon>
    </lineage>
</organism>
<reference evidence="9" key="1">
    <citation type="journal article" date="2010" name="Stand. Genomic Sci.">
        <title>Complete genome sequence of Syntrophothermus lipocalidus type strain (TGB-C1T).</title>
        <authorList>
            <consortium name="US DOE Joint Genome Institute (JGI-PGF)"/>
            <person name="Djao O."/>
            <person name="Zhang X."/>
            <person name="Lucas S."/>
            <person name="Lapidus A."/>
            <person name="Glavina Del Rio T."/>
            <person name="Nolan M."/>
            <person name="Tice H."/>
            <person name="Cheng J."/>
            <person name="Han C."/>
            <person name="Tapia R."/>
            <person name="Goodwin L."/>
            <person name="Pitluck S."/>
            <person name="Liolios K."/>
            <person name="Ivanova N."/>
            <person name="Mavromatis K."/>
            <person name="Mikhailova N."/>
            <person name="Ovchinnikova G."/>
            <person name="Pati A."/>
            <person name="Brambilla E."/>
            <person name="Chen A."/>
            <person name="Palaniappan K."/>
            <person name="Land M."/>
            <person name="Hauser L."/>
            <person name="Chang Y."/>
            <person name="Jeffries C."/>
            <person name="Rohde M."/>
            <person name="Sikorski J."/>
            <person name="Spring S."/>
            <person name="Goker M."/>
            <person name="Detter J."/>
            <person name="Woyke T."/>
            <person name="Bristow J."/>
            <person name="Eisen J."/>
            <person name="Markowitz V."/>
            <person name="Hugenholtz P."/>
            <person name="Kyrpides N."/>
            <person name="Klenk H."/>
        </authorList>
    </citation>
    <scope>NUCLEOTIDE SEQUENCE [LARGE SCALE GENOMIC DNA]</scope>
    <source>
        <strain evidence="9">DSM 12680 / TGB-C1</strain>
    </source>
</reference>
<gene>
    <name evidence="8" type="ordered locus">Slip_1677</name>
</gene>
<dbReference type="RefSeq" id="WP_013175837.1">
    <property type="nucleotide sequence ID" value="NC_014220.1"/>
</dbReference>
<keyword evidence="4 6" id="KW-1133">Transmembrane helix</keyword>
<evidence type="ECO:0000256" key="3">
    <source>
        <dbReference type="ARBA" id="ARBA00022748"/>
    </source>
</evidence>
<evidence type="ECO:0000256" key="2">
    <source>
        <dbReference type="ARBA" id="ARBA00022692"/>
    </source>
</evidence>
<evidence type="ECO:0000313" key="8">
    <source>
        <dbReference type="EMBL" id="ADI02435.1"/>
    </source>
</evidence>
<feature type="transmembrane region" description="Helical" evidence="6">
    <location>
        <begin position="234"/>
        <end position="253"/>
    </location>
</feature>
<protein>
    <submittedName>
        <fullName evidence="8">Cytochrome c-type biogenesis protein CcsB</fullName>
    </submittedName>
</protein>
<feature type="transmembrane region" description="Helical" evidence="6">
    <location>
        <begin position="168"/>
        <end position="190"/>
    </location>
</feature>
<dbReference type="KEGG" id="slp:Slip_1677"/>
<dbReference type="PANTHER" id="PTHR30071:SF1">
    <property type="entry name" value="CYTOCHROME B_B6 PROTEIN-RELATED"/>
    <property type="match status" value="1"/>
</dbReference>
<dbReference type="EMBL" id="CP002048">
    <property type="protein sequence ID" value="ADI02435.1"/>
    <property type="molecule type" value="Genomic_DNA"/>
</dbReference>
<dbReference type="HOGENOM" id="CLU_049710_2_2_9"/>
<keyword evidence="5 6" id="KW-0472">Membrane</keyword>
<dbReference type="PANTHER" id="PTHR30071">
    <property type="entry name" value="HEME EXPORTER PROTEIN C"/>
    <property type="match status" value="1"/>
</dbReference>
<dbReference type="eggNOG" id="COG0755">
    <property type="taxonomic scope" value="Bacteria"/>
</dbReference>
<feature type="transmembrane region" description="Helical" evidence="6">
    <location>
        <begin position="205"/>
        <end position="222"/>
    </location>
</feature>
<keyword evidence="9" id="KW-1185">Reference proteome</keyword>
<proteinExistence type="predicted"/>
<evidence type="ECO:0000256" key="5">
    <source>
        <dbReference type="ARBA" id="ARBA00023136"/>
    </source>
</evidence>
<dbReference type="STRING" id="643648.Slip_1677"/>
<evidence type="ECO:0000256" key="6">
    <source>
        <dbReference type="SAM" id="Phobius"/>
    </source>
</evidence>
<evidence type="ECO:0000313" key="9">
    <source>
        <dbReference type="Proteomes" id="UP000000378"/>
    </source>
</evidence>
<evidence type="ECO:0000256" key="4">
    <source>
        <dbReference type="ARBA" id="ARBA00022989"/>
    </source>
</evidence>
<name>D7CP00_SYNLT</name>
<accession>D7CP00</accession>
<feature type="transmembrane region" description="Helical" evidence="6">
    <location>
        <begin position="131"/>
        <end position="156"/>
    </location>
</feature>
<sequence>MNALSRLLLYVTPILYLSASICYFKGSRNKRIVQTAFALSVIAFVFNLSVLVIRAIEAGRLPLANGSEFLLGFVCTTVLMYLIYQMKTKTGNVGGMVTLMASLLLLSVAILTPDQLEYVSPLLPALKSPWLAIHVLSAVTAYSGFTLAAGLALFQLTRTNSFGEEDNVYKVVATAFALLSLSIVSGAVWAEQVWGNYWSWDPKETWSLATWIVYALYLHLRWRRGWKGKNANILVVVGFVLILFTFFGVNYLLPGLHSYALKSAVQIWIA</sequence>
<feature type="transmembrane region" description="Helical" evidence="6">
    <location>
        <begin position="62"/>
        <end position="84"/>
    </location>
</feature>
<dbReference type="GO" id="GO:0005886">
    <property type="term" value="C:plasma membrane"/>
    <property type="evidence" value="ECO:0007669"/>
    <property type="project" value="TreeGrafter"/>
</dbReference>
<dbReference type="Pfam" id="PF01578">
    <property type="entry name" value="Cytochrom_C_asm"/>
    <property type="match status" value="1"/>
</dbReference>
<feature type="transmembrane region" description="Helical" evidence="6">
    <location>
        <begin position="36"/>
        <end position="56"/>
    </location>
</feature>
<feature type="domain" description="Cytochrome c assembly protein" evidence="7">
    <location>
        <begin position="71"/>
        <end position="257"/>
    </location>
</feature>
<evidence type="ECO:0000259" key="7">
    <source>
        <dbReference type="Pfam" id="PF01578"/>
    </source>
</evidence>
<feature type="transmembrane region" description="Helical" evidence="6">
    <location>
        <begin position="91"/>
        <end position="111"/>
    </location>
</feature>
<dbReference type="GO" id="GO:0020037">
    <property type="term" value="F:heme binding"/>
    <property type="evidence" value="ECO:0007669"/>
    <property type="project" value="InterPro"/>
</dbReference>
<keyword evidence="2 6" id="KW-0812">Transmembrane</keyword>
<dbReference type="GO" id="GO:0017004">
    <property type="term" value="P:cytochrome complex assembly"/>
    <property type="evidence" value="ECO:0007669"/>
    <property type="project" value="UniProtKB-KW"/>
</dbReference>